<feature type="compositionally biased region" description="Polar residues" evidence="1">
    <location>
        <begin position="180"/>
        <end position="195"/>
    </location>
</feature>
<evidence type="ECO:0000313" key="4">
    <source>
        <dbReference type="EMBL" id="EDW17883.1"/>
    </source>
</evidence>
<evidence type="ECO:0000256" key="2">
    <source>
        <dbReference type="SAM" id="SignalP"/>
    </source>
</evidence>
<dbReference type="InParanoid" id="B4KZF6"/>
<dbReference type="KEGG" id="dmo:Dmoj_GI12930"/>
<dbReference type="GO" id="GO:0005576">
    <property type="term" value="C:extracellular region"/>
    <property type="evidence" value="ECO:0007669"/>
    <property type="project" value="InterPro"/>
</dbReference>
<feature type="compositionally biased region" description="Low complexity" evidence="1">
    <location>
        <begin position="161"/>
        <end position="179"/>
    </location>
</feature>
<dbReference type="OrthoDB" id="7862784at2759"/>
<dbReference type="PROSITE" id="PS50940">
    <property type="entry name" value="CHIT_BIND_II"/>
    <property type="match status" value="1"/>
</dbReference>
<dbReference type="Proteomes" id="UP000009192">
    <property type="component" value="Unassembled WGS sequence"/>
</dbReference>
<proteinExistence type="predicted"/>
<dbReference type="eggNOG" id="ENOG502TGGB">
    <property type="taxonomic scope" value="Eukaryota"/>
</dbReference>
<keyword evidence="5" id="KW-1185">Reference proteome</keyword>
<sequence length="293" mass="30599">MSQLLRVGLLALLAALLAPPALVDATCGFCYGSHTCINTTTFRVCYEKKPVPSLTFTCPEETPICTQYGSICQRDFEPACPYTVKCGKCDAGQIFACTSLTTFGACHAGQLLPERSICPKDYYCSVRGAANGNPCNLVCEPDVEDSCDRVEDDIVTPTPTPSTSSPDPTPDPTAGSTAGSTPDPTAGSTAGSTPDPTAGSTSDVTTPTTIATTTIATTTTTAEPTFDPTAYCQGIQKIGNFAIPNDTVCTSFIYCFYRGNVWNGSIRNCNANNPYFNAVSGCGATRPSGVGCL</sequence>
<evidence type="ECO:0000256" key="1">
    <source>
        <dbReference type="SAM" id="MobiDB-lite"/>
    </source>
</evidence>
<name>B4KZF6_DROMO</name>
<dbReference type="EMBL" id="CH933809">
    <property type="protein sequence ID" value="EDW17883.1"/>
    <property type="molecule type" value="Genomic_DNA"/>
</dbReference>
<accession>B4KZF6</accession>
<dbReference type="InterPro" id="IPR002557">
    <property type="entry name" value="Chitin-bd_dom"/>
</dbReference>
<organism evidence="4 5">
    <name type="scientific">Drosophila mojavensis</name>
    <name type="common">Fruit fly</name>
    <dbReference type="NCBI Taxonomy" id="7230"/>
    <lineage>
        <taxon>Eukaryota</taxon>
        <taxon>Metazoa</taxon>
        <taxon>Ecdysozoa</taxon>
        <taxon>Arthropoda</taxon>
        <taxon>Hexapoda</taxon>
        <taxon>Insecta</taxon>
        <taxon>Pterygota</taxon>
        <taxon>Neoptera</taxon>
        <taxon>Endopterygota</taxon>
        <taxon>Diptera</taxon>
        <taxon>Brachycera</taxon>
        <taxon>Muscomorpha</taxon>
        <taxon>Ephydroidea</taxon>
        <taxon>Drosophilidae</taxon>
        <taxon>Drosophila</taxon>
    </lineage>
</organism>
<reference evidence="4 5" key="1">
    <citation type="journal article" date="2007" name="Nature">
        <title>Evolution of genes and genomes on the Drosophila phylogeny.</title>
        <authorList>
            <consortium name="Drosophila 12 Genomes Consortium"/>
            <person name="Clark A.G."/>
            <person name="Eisen M.B."/>
            <person name="Smith D.R."/>
            <person name="Bergman C.M."/>
            <person name="Oliver B."/>
            <person name="Markow T.A."/>
            <person name="Kaufman T.C."/>
            <person name="Kellis M."/>
            <person name="Gelbart W."/>
            <person name="Iyer V.N."/>
            <person name="Pollard D.A."/>
            <person name="Sackton T.B."/>
            <person name="Larracuente A.M."/>
            <person name="Singh N.D."/>
            <person name="Abad J.P."/>
            <person name="Abt D.N."/>
            <person name="Adryan B."/>
            <person name="Aguade M."/>
            <person name="Akashi H."/>
            <person name="Anderson W.W."/>
            <person name="Aquadro C.F."/>
            <person name="Ardell D.H."/>
            <person name="Arguello R."/>
            <person name="Artieri C.G."/>
            <person name="Barbash D.A."/>
            <person name="Barker D."/>
            <person name="Barsanti P."/>
            <person name="Batterham P."/>
            <person name="Batzoglou S."/>
            <person name="Begun D."/>
            <person name="Bhutkar A."/>
            <person name="Blanco E."/>
            <person name="Bosak S.A."/>
            <person name="Bradley R.K."/>
            <person name="Brand A.D."/>
            <person name="Brent M.R."/>
            <person name="Brooks A.N."/>
            <person name="Brown R.H."/>
            <person name="Butlin R.K."/>
            <person name="Caggese C."/>
            <person name="Calvi B.R."/>
            <person name="Bernardo de Carvalho A."/>
            <person name="Caspi A."/>
            <person name="Castrezana S."/>
            <person name="Celniker S.E."/>
            <person name="Chang J.L."/>
            <person name="Chapple C."/>
            <person name="Chatterji S."/>
            <person name="Chinwalla A."/>
            <person name="Civetta A."/>
            <person name="Clifton S.W."/>
            <person name="Comeron J.M."/>
            <person name="Costello J.C."/>
            <person name="Coyne J.A."/>
            <person name="Daub J."/>
            <person name="David R.G."/>
            <person name="Delcher A.L."/>
            <person name="Delehaunty K."/>
            <person name="Do C.B."/>
            <person name="Ebling H."/>
            <person name="Edwards K."/>
            <person name="Eickbush T."/>
            <person name="Evans J.D."/>
            <person name="Filipski A."/>
            <person name="Findeiss S."/>
            <person name="Freyhult E."/>
            <person name="Fulton L."/>
            <person name="Fulton R."/>
            <person name="Garcia A.C."/>
            <person name="Gardiner A."/>
            <person name="Garfield D.A."/>
            <person name="Garvin B.E."/>
            <person name="Gibson G."/>
            <person name="Gilbert D."/>
            <person name="Gnerre S."/>
            <person name="Godfrey J."/>
            <person name="Good R."/>
            <person name="Gotea V."/>
            <person name="Gravely B."/>
            <person name="Greenberg A.J."/>
            <person name="Griffiths-Jones S."/>
            <person name="Gross S."/>
            <person name="Guigo R."/>
            <person name="Gustafson E.A."/>
            <person name="Haerty W."/>
            <person name="Hahn M.W."/>
            <person name="Halligan D.L."/>
            <person name="Halpern A.L."/>
            <person name="Halter G.M."/>
            <person name="Han M.V."/>
            <person name="Heger A."/>
            <person name="Hillier L."/>
            <person name="Hinrichs A.S."/>
            <person name="Holmes I."/>
            <person name="Hoskins R.A."/>
            <person name="Hubisz M.J."/>
            <person name="Hultmark D."/>
            <person name="Huntley M.A."/>
            <person name="Jaffe D.B."/>
            <person name="Jagadeeshan S."/>
            <person name="Jeck W.R."/>
            <person name="Johnson J."/>
            <person name="Jones C.D."/>
            <person name="Jordan W.C."/>
            <person name="Karpen G.H."/>
            <person name="Kataoka E."/>
            <person name="Keightley P.D."/>
            <person name="Kheradpour P."/>
            <person name="Kirkness E.F."/>
            <person name="Koerich L.B."/>
            <person name="Kristiansen K."/>
            <person name="Kudrna D."/>
            <person name="Kulathinal R.J."/>
            <person name="Kumar S."/>
            <person name="Kwok R."/>
            <person name="Lander E."/>
            <person name="Langley C.H."/>
            <person name="Lapoint R."/>
            <person name="Lazzaro B.P."/>
            <person name="Lee S.J."/>
            <person name="Levesque L."/>
            <person name="Li R."/>
            <person name="Lin C.F."/>
            <person name="Lin M.F."/>
            <person name="Lindblad-Toh K."/>
            <person name="Llopart A."/>
            <person name="Long M."/>
            <person name="Low L."/>
            <person name="Lozovsky E."/>
            <person name="Lu J."/>
            <person name="Luo M."/>
            <person name="Machado C.A."/>
            <person name="Makalowski W."/>
            <person name="Marzo M."/>
            <person name="Matsuda M."/>
            <person name="Matzkin L."/>
            <person name="McAllister B."/>
            <person name="McBride C.S."/>
            <person name="McKernan B."/>
            <person name="McKernan K."/>
            <person name="Mendez-Lago M."/>
            <person name="Minx P."/>
            <person name="Mollenhauer M.U."/>
            <person name="Montooth K."/>
            <person name="Mount S.M."/>
            <person name="Mu X."/>
            <person name="Myers E."/>
            <person name="Negre B."/>
            <person name="Newfeld S."/>
            <person name="Nielsen R."/>
            <person name="Noor M.A."/>
            <person name="O'Grady P."/>
            <person name="Pachter L."/>
            <person name="Papaceit M."/>
            <person name="Parisi M.J."/>
            <person name="Parisi M."/>
            <person name="Parts L."/>
            <person name="Pedersen J.S."/>
            <person name="Pesole G."/>
            <person name="Phillippy A.M."/>
            <person name="Ponting C.P."/>
            <person name="Pop M."/>
            <person name="Porcelli D."/>
            <person name="Powell J.R."/>
            <person name="Prohaska S."/>
            <person name="Pruitt K."/>
            <person name="Puig M."/>
            <person name="Quesneville H."/>
            <person name="Ram K.R."/>
            <person name="Rand D."/>
            <person name="Rasmussen M.D."/>
            <person name="Reed L.K."/>
            <person name="Reenan R."/>
            <person name="Reily A."/>
            <person name="Remington K.A."/>
            <person name="Rieger T.T."/>
            <person name="Ritchie M.G."/>
            <person name="Robin C."/>
            <person name="Rogers Y.H."/>
            <person name="Rohde C."/>
            <person name="Rozas J."/>
            <person name="Rubenfield M.J."/>
            <person name="Ruiz A."/>
            <person name="Russo S."/>
            <person name="Salzberg S.L."/>
            <person name="Sanchez-Gracia A."/>
            <person name="Saranga D.J."/>
            <person name="Sato H."/>
            <person name="Schaeffer S.W."/>
            <person name="Schatz M.C."/>
            <person name="Schlenke T."/>
            <person name="Schwartz R."/>
            <person name="Segarra C."/>
            <person name="Singh R.S."/>
            <person name="Sirot L."/>
            <person name="Sirota M."/>
            <person name="Sisneros N.B."/>
            <person name="Smith C.D."/>
            <person name="Smith T.F."/>
            <person name="Spieth J."/>
            <person name="Stage D.E."/>
            <person name="Stark A."/>
            <person name="Stephan W."/>
            <person name="Strausberg R.L."/>
            <person name="Strempel S."/>
            <person name="Sturgill D."/>
            <person name="Sutton G."/>
            <person name="Sutton G.G."/>
            <person name="Tao W."/>
            <person name="Teichmann S."/>
            <person name="Tobari Y.N."/>
            <person name="Tomimura Y."/>
            <person name="Tsolas J.M."/>
            <person name="Valente V.L."/>
            <person name="Venter E."/>
            <person name="Venter J.C."/>
            <person name="Vicario S."/>
            <person name="Vieira F.G."/>
            <person name="Vilella A.J."/>
            <person name="Villasante A."/>
            <person name="Walenz B."/>
            <person name="Wang J."/>
            <person name="Wasserman M."/>
            <person name="Watts T."/>
            <person name="Wilson D."/>
            <person name="Wilson R.K."/>
            <person name="Wing R.A."/>
            <person name="Wolfner M.F."/>
            <person name="Wong A."/>
            <person name="Wong G.K."/>
            <person name="Wu C.I."/>
            <person name="Wu G."/>
            <person name="Yamamoto D."/>
            <person name="Yang H.P."/>
            <person name="Yang S.P."/>
            <person name="Yorke J.A."/>
            <person name="Yoshida K."/>
            <person name="Zdobnov E."/>
            <person name="Zhang P."/>
            <person name="Zhang Y."/>
            <person name="Zimin A.V."/>
            <person name="Baldwin J."/>
            <person name="Abdouelleil A."/>
            <person name="Abdulkadir J."/>
            <person name="Abebe A."/>
            <person name="Abera B."/>
            <person name="Abreu J."/>
            <person name="Acer S.C."/>
            <person name="Aftuck L."/>
            <person name="Alexander A."/>
            <person name="An P."/>
            <person name="Anderson E."/>
            <person name="Anderson S."/>
            <person name="Arachi H."/>
            <person name="Azer M."/>
            <person name="Bachantsang P."/>
            <person name="Barry A."/>
            <person name="Bayul T."/>
            <person name="Berlin A."/>
            <person name="Bessette D."/>
            <person name="Bloom T."/>
            <person name="Blye J."/>
            <person name="Boguslavskiy L."/>
            <person name="Bonnet C."/>
            <person name="Boukhgalter B."/>
            <person name="Bourzgui I."/>
            <person name="Brown A."/>
            <person name="Cahill P."/>
            <person name="Channer S."/>
            <person name="Cheshatsang Y."/>
            <person name="Chuda L."/>
            <person name="Citroen M."/>
            <person name="Collymore A."/>
            <person name="Cooke P."/>
            <person name="Costello M."/>
            <person name="D'Aco K."/>
            <person name="Daza R."/>
            <person name="De Haan G."/>
            <person name="DeGray S."/>
            <person name="DeMaso C."/>
            <person name="Dhargay N."/>
            <person name="Dooley K."/>
            <person name="Dooley E."/>
            <person name="Doricent M."/>
            <person name="Dorje P."/>
            <person name="Dorjee K."/>
            <person name="Dupes A."/>
            <person name="Elong R."/>
            <person name="Falk J."/>
            <person name="Farina A."/>
            <person name="Faro S."/>
            <person name="Ferguson D."/>
            <person name="Fisher S."/>
            <person name="Foley C.D."/>
            <person name="Franke A."/>
            <person name="Friedrich D."/>
            <person name="Gadbois L."/>
            <person name="Gearin G."/>
            <person name="Gearin C.R."/>
            <person name="Giannoukos G."/>
            <person name="Goode T."/>
            <person name="Graham J."/>
            <person name="Grandbois E."/>
            <person name="Grewal S."/>
            <person name="Gyaltsen K."/>
            <person name="Hafez N."/>
            <person name="Hagos B."/>
            <person name="Hall J."/>
            <person name="Henson C."/>
            <person name="Hollinger A."/>
            <person name="Honan T."/>
            <person name="Huard M.D."/>
            <person name="Hughes L."/>
            <person name="Hurhula B."/>
            <person name="Husby M.E."/>
            <person name="Kamat A."/>
            <person name="Kanga B."/>
            <person name="Kashin S."/>
            <person name="Khazanovich D."/>
            <person name="Kisner P."/>
            <person name="Lance K."/>
            <person name="Lara M."/>
            <person name="Lee W."/>
            <person name="Lennon N."/>
            <person name="Letendre F."/>
            <person name="LeVine R."/>
            <person name="Lipovsky A."/>
            <person name="Liu X."/>
            <person name="Liu J."/>
            <person name="Liu S."/>
            <person name="Lokyitsang T."/>
            <person name="Lokyitsang Y."/>
            <person name="Lubonja R."/>
            <person name="Lui A."/>
            <person name="MacDonald P."/>
            <person name="Magnisalis V."/>
            <person name="Maru K."/>
            <person name="Matthews C."/>
            <person name="McCusker W."/>
            <person name="McDonough S."/>
            <person name="Mehta T."/>
            <person name="Meldrim J."/>
            <person name="Meneus L."/>
            <person name="Mihai O."/>
            <person name="Mihalev A."/>
            <person name="Mihova T."/>
            <person name="Mittelman R."/>
            <person name="Mlenga V."/>
            <person name="Montmayeur A."/>
            <person name="Mulrain L."/>
            <person name="Navidi A."/>
            <person name="Naylor J."/>
            <person name="Negash T."/>
            <person name="Nguyen T."/>
            <person name="Nguyen N."/>
            <person name="Nicol R."/>
            <person name="Norbu C."/>
            <person name="Norbu N."/>
            <person name="Novod N."/>
            <person name="O'Neill B."/>
            <person name="Osman S."/>
            <person name="Markiewicz E."/>
            <person name="Oyono O.L."/>
            <person name="Patti C."/>
            <person name="Phunkhang P."/>
            <person name="Pierre F."/>
            <person name="Priest M."/>
            <person name="Raghuraman S."/>
            <person name="Rege F."/>
            <person name="Reyes R."/>
            <person name="Rise C."/>
            <person name="Rogov P."/>
            <person name="Ross K."/>
            <person name="Ryan E."/>
            <person name="Settipalli S."/>
            <person name="Shea T."/>
            <person name="Sherpa N."/>
            <person name="Shi L."/>
            <person name="Shih D."/>
            <person name="Sparrow T."/>
            <person name="Spaulding J."/>
            <person name="Stalker J."/>
            <person name="Stange-Thomann N."/>
            <person name="Stavropoulos S."/>
            <person name="Stone C."/>
            <person name="Strader C."/>
            <person name="Tesfaye S."/>
            <person name="Thomson T."/>
            <person name="Thoulutsang Y."/>
            <person name="Thoulutsang D."/>
            <person name="Topham K."/>
            <person name="Topping I."/>
            <person name="Tsamla T."/>
            <person name="Vassiliev H."/>
            <person name="Vo A."/>
            <person name="Wangchuk T."/>
            <person name="Wangdi T."/>
            <person name="Weiand M."/>
            <person name="Wilkinson J."/>
            <person name="Wilson A."/>
            <person name="Yadav S."/>
            <person name="Young G."/>
            <person name="Yu Q."/>
            <person name="Zembek L."/>
            <person name="Zhong D."/>
            <person name="Zimmer A."/>
            <person name="Zwirko Z."/>
            <person name="Jaffe D.B."/>
            <person name="Alvarez P."/>
            <person name="Brockman W."/>
            <person name="Butler J."/>
            <person name="Chin C."/>
            <person name="Gnerre S."/>
            <person name="Grabherr M."/>
            <person name="Kleber M."/>
            <person name="Mauceli E."/>
            <person name="MacCallum I."/>
        </authorList>
    </citation>
    <scope>NUCLEOTIDE SEQUENCE [LARGE SCALE GENOMIC DNA]</scope>
    <source>
        <strain evidence="5">Tucson 15081-1352.22</strain>
    </source>
</reference>
<protein>
    <recommendedName>
        <fullName evidence="3">Chitin-binding type-2 domain-containing protein</fullName>
    </recommendedName>
</protein>
<feature type="chain" id="PRO_5002811764" description="Chitin-binding type-2 domain-containing protein" evidence="2">
    <location>
        <begin position="26"/>
        <end position="293"/>
    </location>
</feature>
<feature type="compositionally biased region" description="Low complexity" evidence="1">
    <location>
        <begin position="197"/>
        <end position="209"/>
    </location>
</feature>
<evidence type="ECO:0000313" key="5">
    <source>
        <dbReference type="Proteomes" id="UP000009192"/>
    </source>
</evidence>
<dbReference type="AlphaFoldDB" id="B4KZF6"/>
<dbReference type="PhylomeDB" id="B4KZF6"/>
<feature type="region of interest" description="Disordered" evidence="1">
    <location>
        <begin position="152"/>
        <end position="209"/>
    </location>
</feature>
<gene>
    <name evidence="4" type="primary">Dmoj\GI12930</name>
    <name evidence="4" type="ORF">Dmoj_GI12930</name>
</gene>
<evidence type="ECO:0000259" key="3">
    <source>
        <dbReference type="PROSITE" id="PS50940"/>
    </source>
</evidence>
<keyword evidence="2" id="KW-0732">Signal</keyword>
<dbReference type="HOGENOM" id="CLU_089444_0_0_1"/>
<dbReference type="GO" id="GO:0008061">
    <property type="term" value="F:chitin binding"/>
    <property type="evidence" value="ECO:0007669"/>
    <property type="project" value="InterPro"/>
</dbReference>
<feature type="signal peptide" evidence="2">
    <location>
        <begin position="1"/>
        <end position="25"/>
    </location>
</feature>
<dbReference type="OMA" id="SIRNCNA"/>
<feature type="domain" description="Chitin-binding type-2" evidence="3">
    <location>
        <begin position="229"/>
        <end position="293"/>
    </location>
</feature>